<keyword evidence="5 6" id="KW-0472">Membrane</keyword>
<dbReference type="Pfam" id="PF01145">
    <property type="entry name" value="Band_7"/>
    <property type="match status" value="1"/>
</dbReference>
<dbReference type="RefSeq" id="WP_132709432.1">
    <property type="nucleotide sequence ID" value="NZ_JACIGF010000013.1"/>
</dbReference>
<dbReference type="OrthoDB" id="9779595at2"/>
<dbReference type="CDD" id="cd03404">
    <property type="entry name" value="SPFH_HflK"/>
    <property type="match status" value="1"/>
</dbReference>
<keyword evidence="7" id="KW-0175">Coiled coil</keyword>
<dbReference type="InterPro" id="IPR001107">
    <property type="entry name" value="Band_7"/>
</dbReference>
<comment type="subcellular location">
    <subcellularLocation>
        <location evidence="1">Membrane</location>
        <topology evidence="1">Single-pass membrane protein</topology>
    </subcellularLocation>
</comment>
<evidence type="ECO:0000256" key="1">
    <source>
        <dbReference type="ARBA" id="ARBA00004167"/>
    </source>
</evidence>
<dbReference type="PANTHER" id="PTHR43327">
    <property type="entry name" value="STOMATIN-LIKE PROTEIN 2, MITOCHONDRIAL"/>
    <property type="match status" value="1"/>
</dbReference>
<comment type="subunit">
    <text evidence="6">HflC and HflK may interact to form a multimeric complex.</text>
</comment>
<evidence type="ECO:0000256" key="4">
    <source>
        <dbReference type="ARBA" id="ARBA00022989"/>
    </source>
</evidence>
<evidence type="ECO:0000259" key="9">
    <source>
        <dbReference type="SMART" id="SM00244"/>
    </source>
</evidence>
<dbReference type="FunCoup" id="A0A4R2P7D7">
    <property type="interactions" value="226"/>
</dbReference>
<evidence type="ECO:0000256" key="6">
    <source>
        <dbReference type="RuleBase" id="RU364113"/>
    </source>
</evidence>
<evidence type="ECO:0000256" key="8">
    <source>
        <dbReference type="SAM" id="MobiDB-lite"/>
    </source>
</evidence>
<dbReference type="EMBL" id="SLXO01000013">
    <property type="protein sequence ID" value="TCP30803.1"/>
    <property type="molecule type" value="Genomic_DNA"/>
</dbReference>
<keyword evidence="10" id="KW-0378">Hydrolase</keyword>
<feature type="transmembrane region" description="Helical" evidence="6">
    <location>
        <begin position="71"/>
        <end position="93"/>
    </location>
</feature>
<dbReference type="InParanoid" id="A0A4R2P7D7"/>
<dbReference type="InterPro" id="IPR010201">
    <property type="entry name" value="HflK"/>
</dbReference>
<gene>
    <name evidence="10" type="ORF">EV659_11356</name>
</gene>
<name>A0A4R2P7D7_RHOSA</name>
<dbReference type="InterPro" id="IPR036013">
    <property type="entry name" value="Band_7/SPFH_dom_sf"/>
</dbReference>
<protein>
    <recommendedName>
        <fullName evidence="6">Protein HflK</fullName>
    </recommendedName>
</protein>
<dbReference type="GO" id="GO:0008233">
    <property type="term" value="F:peptidase activity"/>
    <property type="evidence" value="ECO:0007669"/>
    <property type="project" value="UniProtKB-KW"/>
</dbReference>
<evidence type="ECO:0000256" key="7">
    <source>
        <dbReference type="SAM" id="Coils"/>
    </source>
</evidence>
<dbReference type="NCBIfam" id="TIGR01933">
    <property type="entry name" value="hflK"/>
    <property type="match status" value="1"/>
</dbReference>
<feature type="domain" description="Band 7" evidence="9">
    <location>
        <begin position="90"/>
        <end position="268"/>
    </location>
</feature>
<reference evidence="10 11" key="1">
    <citation type="submission" date="2019-03" db="EMBL/GenBank/DDBJ databases">
        <title>Genomic Encyclopedia of Type Strains, Phase IV (KMG-IV): sequencing the most valuable type-strain genomes for metagenomic binning, comparative biology and taxonomic classification.</title>
        <authorList>
            <person name="Goeker M."/>
        </authorList>
    </citation>
    <scope>NUCLEOTIDE SEQUENCE [LARGE SCALE GENOMIC DNA]</scope>
    <source>
        <strain evidence="10 11">DSM 2132</strain>
    </source>
</reference>
<evidence type="ECO:0000256" key="5">
    <source>
        <dbReference type="ARBA" id="ARBA00023136"/>
    </source>
</evidence>
<evidence type="ECO:0000256" key="3">
    <source>
        <dbReference type="ARBA" id="ARBA00022692"/>
    </source>
</evidence>
<feature type="region of interest" description="Disordered" evidence="8">
    <location>
        <begin position="1"/>
        <end position="53"/>
    </location>
</feature>
<dbReference type="SMART" id="SM00244">
    <property type="entry name" value="PHB"/>
    <property type="match status" value="1"/>
</dbReference>
<comment type="function">
    <text evidence="6">HflC and HflK could encode or regulate a protease.</text>
</comment>
<evidence type="ECO:0000313" key="11">
    <source>
        <dbReference type="Proteomes" id="UP000295399"/>
    </source>
</evidence>
<keyword evidence="3 6" id="KW-0812">Transmembrane</keyword>
<comment type="similarity">
    <text evidence="2 6">Belongs to the band 7/mec-2 family. HflK subfamily.</text>
</comment>
<dbReference type="Gene3D" id="3.30.479.30">
    <property type="entry name" value="Band 7 domain"/>
    <property type="match status" value="1"/>
</dbReference>
<dbReference type="InterPro" id="IPR050710">
    <property type="entry name" value="Band7/mec-2_domain"/>
</dbReference>
<evidence type="ECO:0000313" key="10">
    <source>
        <dbReference type="EMBL" id="TCP30803.1"/>
    </source>
</evidence>
<dbReference type="SUPFAM" id="SSF117892">
    <property type="entry name" value="Band 7/SPFH domain"/>
    <property type="match status" value="1"/>
</dbReference>
<dbReference type="Proteomes" id="UP000295399">
    <property type="component" value="Unassembled WGS sequence"/>
</dbReference>
<comment type="caution">
    <text evidence="10">The sequence shown here is derived from an EMBL/GenBank/DDBJ whole genome shotgun (WGS) entry which is preliminary data.</text>
</comment>
<keyword evidence="4 6" id="KW-1133">Transmembrane helix</keyword>
<accession>A0A4R2P7D7</accession>
<keyword evidence="11" id="KW-1185">Reference proteome</keyword>
<evidence type="ECO:0000256" key="2">
    <source>
        <dbReference type="ARBA" id="ARBA00006971"/>
    </source>
</evidence>
<dbReference type="PANTHER" id="PTHR43327:SF2">
    <property type="entry name" value="MODULATOR OF FTSH PROTEASE HFLK"/>
    <property type="match status" value="1"/>
</dbReference>
<keyword evidence="10" id="KW-0645">Protease</keyword>
<proteinExistence type="inferred from homology"/>
<organism evidence="10 11">
    <name type="scientific">Rhodothalassium salexigens DSM 2132</name>
    <dbReference type="NCBI Taxonomy" id="1188247"/>
    <lineage>
        <taxon>Bacteria</taxon>
        <taxon>Pseudomonadati</taxon>
        <taxon>Pseudomonadota</taxon>
        <taxon>Alphaproteobacteria</taxon>
        <taxon>Rhodothalassiales</taxon>
        <taxon>Rhodothalassiaceae</taxon>
        <taxon>Rhodothalassium</taxon>
    </lineage>
</organism>
<dbReference type="GO" id="GO:0006508">
    <property type="term" value="P:proteolysis"/>
    <property type="evidence" value="ECO:0007669"/>
    <property type="project" value="UniProtKB-KW"/>
</dbReference>
<dbReference type="AlphaFoldDB" id="A0A4R2P7D7"/>
<sequence length="390" mass="42114">MPWQDNSGGGGRNPWGQNGGQGGGRGNNPWGQGGGGGSRGPGGPGGQGPDLDDLIRKGQERLKRMLPGGMGGARGILLLLVLFLIVWGASGIYSNKPGMRGVVTTFGQFTAITGEGLNYHLPFPIQSVEQVSVEKIHETKIDGSMLGRRGRTGSGLEETLMLTGDENIVDIQFTVFWRVSDPQRFLFNIERPQEMTVRMAAESALRDVIGRTPIEQALTTGKGVIQGETLELLQQTLDRYEAGVLVNEVQLLEVDPPQQVIAAFRDVQAAEADRERIRNEAQAYANKVIPEARGQAERMLQEAQAYREQVVARAEGQASRFLSIYDSYQGAESVTKRRMYLETMEEVLSGMDKIIVGTGTGTDGGVVPYLPLDQLNKGRAQAGGSSQGGQ</sequence>
<feature type="coiled-coil region" evidence="7">
    <location>
        <begin position="267"/>
        <end position="309"/>
    </location>
</feature>
<feature type="compositionally biased region" description="Gly residues" evidence="8">
    <location>
        <begin position="7"/>
        <end position="48"/>
    </location>
</feature>
<dbReference type="GO" id="GO:0016020">
    <property type="term" value="C:membrane"/>
    <property type="evidence" value="ECO:0007669"/>
    <property type="project" value="UniProtKB-SubCell"/>
</dbReference>